<protein>
    <submittedName>
        <fullName evidence="1">Uncharacterized protein</fullName>
    </submittedName>
</protein>
<organism evidence="1">
    <name type="scientific">marine metagenome</name>
    <dbReference type="NCBI Taxonomy" id="408172"/>
    <lineage>
        <taxon>unclassified sequences</taxon>
        <taxon>metagenomes</taxon>
        <taxon>ecological metagenomes</taxon>
    </lineage>
</organism>
<reference evidence="1" key="1">
    <citation type="submission" date="2018-05" db="EMBL/GenBank/DDBJ databases">
        <authorList>
            <person name="Lanie J.A."/>
            <person name="Ng W.-L."/>
            <person name="Kazmierczak K.M."/>
            <person name="Andrzejewski T.M."/>
            <person name="Davidsen T.M."/>
            <person name="Wayne K.J."/>
            <person name="Tettelin H."/>
            <person name="Glass J.I."/>
            <person name="Rusch D."/>
            <person name="Podicherti R."/>
            <person name="Tsui H.-C.T."/>
            <person name="Winkler M.E."/>
        </authorList>
    </citation>
    <scope>NUCLEOTIDE SEQUENCE</scope>
</reference>
<accession>A0A382LQ20</accession>
<dbReference type="EMBL" id="UINC01088552">
    <property type="protein sequence ID" value="SVC38884.1"/>
    <property type="molecule type" value="Genomic_DNA"/>
</dbReference>
<evidence type="ECO:0000313" key="1">
    <source>
        <dbReference type="EMBL" id="SVC38884.1"/>
    </source>
</evidence>
<feature type="non-terminal residue" evidence="1">
    <location>
        <position position="26"/>
    </location>
</feature>
<sequence>MKKRKILSIKRSNRYNDRIIVKLDDK</sequence>
<name>A0A382LQ20_9ZZZZ</name>
<gene>
    <name evidence="1" type="ORF">METZ01_LOCUS291738</name>
</gene>
<proteinExistence type="predicted"/>
<dbReference type="AlphaFoldDB" id="A0A382LQ20"/>